<dbReference type="Proteomes" id="UP000247465">
    <property type="component" value="Chromosome"/>
</dbReference>
<evidence type="ECO:0000313" key="3">
    <source>
        <dbReference type="Proteomes" id="UP000247465"/>
    </source>
</evidence>
<dbReference type="SUPFAM" id="SSF53383">
    <property type="entry name" value="PLP-dependent transferases"/>
    <property type="match status" value="1"/>
</dbReference>
<accession>A0A2Z4ADJ4</accession>
<dbReference type="InterPro" id="IPR015421">
    <property type="entry name" value="PyrdxlP-dep_Trfase_major"/>
</dbReference>
<dbReference type="EMBL" id="CP029803">
    <property type="protein sequence ID" value="AWT58906.1"/>
    <property type="molecule type" value="Genomic_DNA"/>
</dbReference>
<dbReference type="AlphaFoldDB" id="A0A2Z4ADJ4"/>
<dbReference type="KEGG" id="mtar:DF168_00078"/>
<evidence type="ECO:0000313" key="2">
    <source>
        <dbReference type="EMBL" id="AWT58906.1"/>
    </source>
</evidence>
<name>A0A2Z4ADJ4_9BACT</name>
<dbReference type="Pfam" id="PF00155">
    <property type="entry name" value="Aminotran_1_2"/>
    <property type="match status" value="1"/>
</dbReference>
<protein>
    <recommendedName>
        <fullName evidence="1">Aminotransferase class I/classII large domain-containing protein</fullName>
    </recommendedName>
</protein>
<reference evidence="2 3" key="1">
    <citation type="submission" date="2018-06" db="EMBL/GenBank/DDBJ databases">
        <title>Draft Genome Sequence of a Novel Marine Bacterium Related to the Verrucomicrobia.</title>
        <authorList>
            <person name="Vosseberg J."/>
            <person name="Martijn J."/>
            <person name="Ettema T.J.G."/>
        </authorList>
    </citation>
    <scope>NUCLEOTIDE SEQUENCE [LARGE SCALE GENOMIC DNA]</scope>
    <source>
        <strain evidence="2">TARA_B100001123</strain>
    </source>
</reference>
<dbReference type="Gene3D" id="3.40.640.10">
    <property type="entry name" value="Type I PLP-dependent aspartate aminotransferase-like (Major domain)"/>
    <property type="match status" value="1"/>
</dbReference>
<gene>
    <name evidence="2" type="ORF">DF168_00078</name>
</gene>
<feature type="domain" description="Aminotransferase class I/classII large" evidence="1">
    <location>
        <begin position="122"/>
        <end position="235"/>
    </location>
</feature>
<dbReference type="InterPro" id="IPR015424">
    <property type="entry name" value="PyrdxlP-dep_Trfase"/>
</dbReference>
<evidence type="ECO:0000259" key="1">
    <source>
        <dbReference type="Pfam" id="PF00155"/>
    </source>
</evidence>
<dbReference type="InterPro" id="IPR004839">
    <property type="entry name" value="Aminotransferase_I/II_large"/>
</dbReference>
<proteinExistence type="predicted"/>
<dbReference type="GO" id="GO:0030170">
    <property type="term" value="F:pyridoxal phosphate binding"/>
    <property type="evidence" value="ECO:0007669"/>
    <property type="project" value="InterPro"/>
</dbReference>
<sequence>MSLSSQDRSERSEMKFGESVRKRALSLTAEGRDANQIAKILCDTDAVGHNYGIGIVLDADGRAMTSSETILKYTLEEIEDSRRGNYQSSTAIIDDLKTAVLKWQRIPEALWGQFLLFLPSDAGTGAVKSAVDLALRLNNKVISIGVEELGWPAYSAIAQSCRIGCQKFPTDCVIESDEILPIYQAGPMNTTGRVTAASVLRERATAAAARSCPVILDRAYPGFEFSGRLEAKGYDAVMKMSYQRQIAPFVGTQTPFLIAISPTKCFRSFALRPAGMLLAYIPDEATRGEISTLAAVLMRARGCSFEHPVTRAFAKALVSDLPALEREHTQVLNRLAKTEGLWASLTRNTPIEHLFSESYSGLFRNPRCHQDSDIVLYGQHIYPVFTDGRCRINVTGLPGAEELQREHIGVFARTCFE</sequence>
<organism evidence="2 3">
    <name type="scientific">Candidatus Moanibacter tarae</name>
    <dbReference type="NCBI Taxonomy" id="2200854"/>
    <lineage>
        <taxon>Bacteria</taxon>
        <taxon>Pseudomonadati</taxon>
        <taxon>Verrucomicrobiota</taxon>
        <taxon>Opitutia</taxon>
        <taxon>Puniceicoccales</taxon>
        <taxon>Puniceicoccales incertae sedis</taxon>
        <taxon>Candidatus Moanibacter</taxon>
    </lineage>
</organism>